<proteinExistence type="inferred from homology"/>
<dbReference type="PANTHER" id="PTHR44196:SF3">
    <property type="entry name" value="SHORT CHAIN DEHYDROGENASE FAMILY PROTEIN"/>
    <property type="match status" value="1"/>
</dbReference>
<dbReference type="OrthoDB" id="9808814at2"/>
<gene>
    <name evidence="3" type="ORF">SAMN05421834_101126</name>
</gene>
<dbReference type="GO" id="GO:0016020">
    <property type="term" value="C:membrane"/>
    <property type="evidence" value="ECO:0007669"/>
    <property type="project" value="TreeGrafter"/>
</dbReference>
<dbReference type="InterPro" id="IPR002347">
    <property type="entry name" value="SDR_fam"/>
</dbReference>
<evidence type="ECO:0000313" key="3">
    <source>
        <dbReference type="EMBL" id="SIQ04872.1"/>
    </source>
</evidence>
<accession>A0A1N6PKY2</accession>
<reference evidence="4" key="1">
    <citation type="submission" date="2017-01" db="EMBL/GenBank/DDBJ databases">
        <authorList>
            <person name="Varghese N."/>
            <person name="Submissions S."/>
        </authorList>
    </citation>
    <scope>NUCLEOTIDE SEQUENCE [LARGE SCALE GENOMIC DNA]</scope>
    <source>
        <strain evidence="4">ATCC 700103</strain>
    </source>
</reference>
<dbReference type="InterPro" id="IPR036291">
    <property type="entry name" value="NAD(P)-bd_dom_sf"/>
</dbReference>
<dbReference type="EMBL" id="FTNC01000001">
    <property type="protein sequence ID" value="SIQ04872.1"/>
    <property type="molecule type" value="Genomic_DNA"/>
</dbReference>
<evidence type="ECO:0000313" key="4">
    <source>
        <dbReference type="Proteomes" id="UP000185669"/>
    </source>
</evidence>
<comment type="similarity">
    <text evidence="1">Belongs to the short-chain dehydrogenases/reductases (SDR) family.</text>
</comment>
<dbReference type="GO" id="GO:0016491">
    <property type="term" value="F:oxidoreductase activity"/>
    <property type="evidence" value="ECO:0007669"/>
    <property type="project" value="UniProtKB-KW"/>
</dbReference>
<name>A0A1N6PKY2_9FIRM</name>
<dbReference type="AlphaFoldDB" id="A0A1N6PKY2"/>
<organism evidence="3 4">
    <name type="scientific">Halanaerobium kushneri</name>
    <dbReference type="NCBI Taxonomy" id="56779"/>
    <lineage>
        <taxon>Bacteria</taxon>
        <taxon>Bacillati</taxon>
        <taxon>Bacillota</taxon>
        <taxon>Clostridia</taxon>
        <taxon>Halanaerobiales</taxon>
        <taxon>Halanaerobiaceae</taxon>
        <taxon>Halanaerobium</taxon>
    </lineage>
</organism>
<dbReference type="SUPFAM" id="SSF51735">
    <property type="entry name" value="NAD(P)-binding Rossmann-fold domains"/>
    <property type="match status" value="1"/>
</dbReference>
<dbReference type="PRINTS" id="PR00081">
    <property type="entry name" value="GDHRDH"/>
</dbReference>
<sequence>MKKAIIIGASSGIGKELAEILSENNYILGLVSRREKLLVEIQKKLPKKSFVKSFDITSANSRDYLEELIQEMNGVDLIIISAGRIFINHQLEFEKEKKTIELNVLAFTKMINTAYKYFSQKGEGQIVGISSVAALRGGYDAPAYHASKAFVSNYMEGLRIKAKKSKLPITITDIKPGYVNTRILVKENLFWVAEPEKAALQIYQAIDKKKDHAYITKRWTLIAWLLKIVPDFIYKRF</sequence>
<dbReference type="RefSeq" id="WP_076543431.1">
    <property type="nucleotide sequence ID" value="NZ_FTNC01000001.1"/>
</dbReference>
<dbReference type="Gene3D" id="3.40.50.720">
    <property type="entry name" value="NAD(P)-binding Rossmann-like Domain"/>
    <property type="match status" value="1"/>
</dbReference>
<evidence type="ECO:0000256" key="2">
    <source>
        <dbReference type="ARBA" id="ARBA00023002"/>
    </source>
</evidence>
<dbReference type="PANTHER" id="PTHR44196">
    <property type="entry name" value="DEHYDROGENASE/REDUCTASE SDR FAMILY MEMBER 7B"/>
    <property type="match status" value="1"/>
</dbReference>
<evidence type="ECO:0000256" key="1">
    <source>
        <dbReference type="ARBA" id="ARBA00006484"/>
    </source>
</evidence>
<keyword evidence="2" id="KW-0560">Oxidoreductase</keyword>
<protein>
    <submittedName>
        <fullName evidence="3">Short-chain dehydrogenase</fullName>
    </submittedName>
</protein>
<dbReference type="Pfam" id="PF00106">
    <property type="entry name" value="adh_short"/>
    <property type="match status" value="1"/>
</dbReference>
<keyword evidence="4" id="KW-1185">Reference proteome</keyword>
<dbReference type="Proteomes" id="UP000185669">
    <property type="component" value="Unassembled WGS sequence"/>
</dbReference>
<dbReference type="STRING" id="56779.SAMN05421834_101126"/>